<protein>
    <submittedName>
        <fullName evidence="2">Uncharacterized protein</fullName>
    </submittedName>
</protein>
<feature type="compositionally biased region" description="Polar residues" evidence="1">
    <location>
        <begin position="103"/>
        <end position="113"/>
    </location>
</feature>
<feature type="compositionally biased region" description="Polar residues" evidence="1">
    <location>
        <begin position="197"/>
        <end position="207"/>
    </location>
</feature>
<dbReference type="Proteomes" id="UP001295423">
    <property type="component" value="Unassembled WGS sequence"/>
</dbReference>
<dbReference type="AlphaFoldDB" id="A0AAD2FEM1"/>
<keyword evidence="3" id="KW-1185">Reference proteome</keyword>
<organism evidence="2 3">
    <name type="scientific">Cylindrotheca closterium</name>
    <dbReference type="NCBI Taxonomy" id="2856"/>
    <lineage>
        <taxon>Eukaryota</taxon>
        <taxon>Sar</taxon>
        <taxon>Stramenopiles</taxon>
        <taxon>Ochrophyta</taxon>
        <taxon>Bacillariophyta</taxon>
        <taxon>Bacillariophyceae</taxon>
        <taxon>Bacillariophycidae</taxon>
        <taxon>Bacillariales</taxon>
        <taxon>Bacillariaceae</taxon>
        <taxon>Cylindrotheca</taxon>
    </lineage>
</organism>
<sequence length="445" mass="49633">MENEARVVNATFDHVCKIEQASPSITPAASNVTSAAASTNTIQTSNAAAKPLTLDSSRRKFMQQILYNAKAEKGRNKIPLKRETLILHSTQSLASDHHDGKQEQASSETNGTKQPVEKKEESRDTISSPYRAVAFDHSTDREKEENATSLVSEDDGSIPDHQAMIEMRLSTSMCNDKEMREGVYQNMGKPQLKSKGKTSNQMAQQKLQPPPSEECDKHAPPPEGATVDQGNYEGNDGNPFDQFFRFIEKSVCGKVSTEASTVKEEEPSLEEGDPFDCECVVSDVKRPTNKKGATRVIMQVKKVLKSSKARRHNEEEPTFSSLPIAGLERENSVVMSSKDLSSNQVNGDIRVQDGQAGADNVQRAGKKAEIREELELEPVPEPTQLEYESAKELLSSRCRERLADYHRENGRSVNVEEKWKDVPAYSTKMTNQEIIDREKLRAQYL</sequence>
<proteinExistence type="predicted"/>
<comment type="caution">
    <text evidence="2">The sequence shown here is derived from an EMBL/GenBank/DDBJ whole genome shotgun (WGS) entry which is preliminary data.</text>
</comment>
<feature type="compositionally biased region" description="Basic and acidic residues" evidence="1">
    <location>
        <begin position="137"/>
        <end position="146"/>
    </location>
</feature>
<accession>A0AAD2FEM1</accession>
<feature type="region of interest" description="Disordered" evidence="1">
    <location>
        <begin position="189"/>
        <end position="237"/>
    </location>
</feature>
<dbReference type="EMBL" id="CAKOGP040000446">
    <property type="protein sequence ID" value="CAJ1935180.1"/>
    <property type="molecule type" value="Genomic_DNA"/>
</dbReference>
<evidence type="ECO:0000313" key="2">
    <source>
        <dbReference type="EMBL" id="CAJ1935180.1"/>
    </source>
</evidence>
<feature type="compositionally biased region" description="Basic and acidic residues" evidence="1">
    <location>
        <begin position="115"/>
        <end position="124"/>
    </location>
</feature>
<name>A0AAD2FEM1_9STRA</name>
<gene>
    <name evidence="2" type="ORF">CYCCA115_LOCUS4516</name>
</gene>
<reference evidence="2" key="1">
    <citation type="submission" date="2023-08" db="EMBL/GenBank/DDBJ databases">
        <authorList>
            <person name="Audoor S."/>
            <person name="Bilcke G."/>
        </authorList>
    </citation>
    <scope>NUCLEOTIDE SEQUENCE</scope>
</reference>
<evidence type="ECO:0000256" key="1">
    <source>
        <dbReference type="SAM" id="MobiDB-lite"/>
    </source>
</evidence>
<feature type="region of interest" description="Disordered" evidence="1">
    <location>
        <begin position="91"/>
        <end position="159"/>
    </location>
</feature>
<evidence type="ECO:0000313" key="3">
    <source>
        <dbReference type="Proteomes" id="UP001295423"/>
    </source>
</evidence>